<proteinExistence type="predicted"/>
<dbReference type="SUPFAM" id="SSF116726">
    <property type="entry name" value="TrkA C-terminal domain-like"/>
    <property type="match status" value="2"/>
</dbReference>
<feature type="transmembrane region" description="Helical" evidence="7">
    <location>
        <begin position="554"/>
        <end position="574"/>
    </location>
</feature>
<keyword evidence="10" id="KW-1185">Reference proteome</keyword>
<feature type="transmembrane region" description="Helical" evidence="7">
    <location>
        <begin position="492"/>
        <end position="510"/>
    </location>
</feature>
<evidence type="ECO:0000313" key="9">
    <source>
        <dbReference type="EMBL" id="ACX96330.1"/>
    </source>
</evidence>
<organism evidence="9 10">
    <name type="scientific">Halothiobacillus neapolitanus (strain ATCC 23641 / DSM 15147 / CIP 104769 / NCIMB 8539 / c2)</name>
    <name type="common">Thiobacillus neapolitanus</name>
    <dbReference type="NCBI Taxonomy" id="555778"/>
    <lineage>
        <taxon>Bacteria</taxon>
        <taxon>Pseudomonadati</taxon>
        <taxon>Pseudomonadota</taxon>
        <taxon>Gammaproteobacteria</taxon>
        <taxon>Chromatiales</taxon>
        <taxon>Halothiobacillaceae</taxon>
        <taxon>Halothiobacillus</taxon>
    </lineage>
</organism>
<protein>
    <submittedName>
        <fullName evidence="9">TrkA-C domain protein</fullName>
    </submittedName>
</protein>
<dbReference type="PANTHER" id="PTHR43652:SF2">
    <property type="entry name" value="BASIC AMINO ACID ANTIPORTER YFCC-RELATED"/>
    <property type="match status" value="1"/>
</dbReference>
<comment type="subcellular location">
    <subcellularLocation>
        <location evidence="1">Membrane</location>
        <topology evidence="1">Multi-pass membrane protein</topology>
    </subcellularLocation>
</comment>
<keyword evidence="5 7" id="KW-1133">Transmembrane helix</keyword>
<dbReference type="GO" id="GO:0005886">
    <property type="term" value="C:plasma membrane"/>
    <property type="evidence" value="ECO:0007669"/>
    <property type="project" value="TreeGrafter"/>
</dbReference>
<feature type="transmembrane region" description="Helical" evidence="7">
    <location>
        <begin position="435"/>
        <end position="455"/>
    </location>
</feature>
<feature type="transmembrane region" description="Helical" evidence="7">
    <location>
        <begin position="30"/>
        <end position="49"/>
    </location>
</feature>
<name>D0L0V7_HALNC</name>
<dbReference type="Pfam" id="PF03600">
    <property type="entry name" value="CitMHS"/>
    <property type="match status" value="1"/>
</dbReference>
<dbReference type="eggNOG" id="COG0471">
    <property type="taxonomic scope" value="Bacteria"/>
</dbReference>
<evidence type="ECO:0000256" key="3">
    <source>
        <dbReference type="ARBA" id="ARBA00022692"/>
    </source>
</evidence>
<accession>D0L0V7</accession>
<evidence type="ECO:0000313" key="10">
    <source>
        <dbReference type="Proteomes" id="UP000009102"/>
    </source>
</evidence>
<dbReference type="Proteomes" id="UP000009102">
    <property type="component" value="Chromosome"/>
</dbReference>
<keyword evidence="4" id="KW-0677">Repeat</keyword>
<dbReference type="InterPro" id="IPR004680">
    <property type="entry name" value="Cit_transptr-like_dom"/>
</dbReference>
<feature type="transmembrane region" description="Helical" evidence="7">
    <location>
        <begin position="516"/>
        <end position="534"/>
    </location>
</feature>
<feature type="transmembrane region" description="Helical" evidence="7">
    <location>
        <begin position="405"/>
        <end position="423"/>
    </location>
</feature>
<feature type="domain" description="RCK C-terminal" evidence="8">
    <location>
        <begin position="197"/>
        <end position="281"/>
    </location>
</feature>
<dbReference type="InterPro" id="IPR006037">
    <property type="entry name" value="RCK_C"/>
</dbReference>
<dbReference type="EMBL" id="CP001801">
    <property type="protein sequence ID" value="ACX96330.1"/>
    <property type="molecule type" value="Genomic_DNA"/>
</dbReference>
<dbReference type="RefSeq" id="WP_012824364.1">
    <property type="nucleotide sequence ID" value="NC_013422.1"/>
</dbReference>
<feature type="transmembrane region" description="Helical" evidence="7">
    <location>
        <begin position="130"/>
        <end position="155"/>
    </location>
</feature>
<dbReference type="PANTHER" id="PTHR43652">
    <property type="entry name" value="BASIC AMINO ACID ANTIPORTER YFCC-RELATED"/>
    <property type="match status" value="1"/>
</dbReference>
<dbReference type="KEGG" id="hna:Hneap_1499"/>
<dbReference type="GO" id="GO:0008324">
    <property type="term" value="F:monoatomic cation transmembrane transporter activity"/>
    <property type="evidence" value="ECO:0007669"/>
    <property type="project" value="InterPro"/>
</dbReference>
<evidence type="ECO:0000256" key="5">
    <source>
        <dbReference type="ARBA" id="ARBA00022989"/>
    </source>
</evidence>
<feature type="transmembrane region" description="Helical" evidence="7">
    <location>
        <begin position="56"/>
        <end position="75"/>
    </location>
</feature>
<evidence type="ECO:0000256" key="4">
    <source>
        <dbReference type="ARBA" id="ARBA00022737"/>
    </source>
</evidence>
<evidence type="ECO:0000256" key="1">
    <source>
        <dbReference type="ARBA" id="ARBA00004141"/>
    </source>
</evidence>
<dbReference type="eggNOG" id="COG0490">
    <property type="taxonomic scope" value="Bacteria"/>
</dbReference>
<evidence type="ECO:0000256" key="2">
    <source>
        <dbReference type="ARBA" id="ARBA00022448"/>
    </source>
</evidence>
<dbReference type="HOGENOM" id="CLU_005170_6_2_6"/>
<dbReference type="InterPro" id="IPR036721">
    <property type="entry name" value="RCK_C_sf"/>
</dbReference>
<evidence type="ECO:0000259" key="8">
    <source>
        <dbReference type="PROSITE" id="PS51202"/>
    </source>
</evidence>
<sequence>MNLEQIAVLISLIGLIAVLIHGRIQTGMAFSVLALGYYATGMISLNDLLTSYADPSLAVLVLLMLVSVALEKTILLEQIGAKLLSGSYFAALFRLMSVTSIFSGFLNNTAVVASLLGIISQNKRFAPSRLLIPLSYAALFGGVLTLIGTSTNLMINGFAERAGMAPLGLFSFALVGVPVMIVGIITVMLLSRWLLPEHQGEATKAGSYFLEAQVEAGSSLIGKSVLDNQLRSLDGLFLVEILRGTHLISPVEPGEIIEASDILIFAGEVDRIYLLNRFDGLSLFEAPVNILQSNLVEVVVVADSMLVDRTIRDVNFRALFDAAVVGIRRGERRLSGKIGTIPLKAGDSLTLAVGPDFASRRNLDRNFYLLKGGSRKARLNLTQSYSVFAGFIGVIILAAVNALPLFMGLGVFIVGLLAVKFISVSELRRRFPFELLLVIGSALVLSHVMTSSGLAELAANALHLVLQGQPALYALIAIYLTTLVLTELMSNNAAAAMVFPIAFSLAQSMGVSPLPFVMALVFGASASFITPFGYQTHLMVYTPGRYRFMDFVRIGVPVSVAYSATVLTVLPFAFPFHPQ</sequence>
<gene>
    <name evidence="9" type="ordered locus">Hneap_1499</name>
</gene>
<dbReference type="InterPro" id="IPR051679">
    <property type="entry name" value="DASS-Related_Transporters"/>
</dbReference>
<dbReference type="PROSITE" id="PS51202">
    <property type="entry name" value="RCK_C"/>
    <property type="match status" value="2"/>
</dbReference>
<dbReference type="Gene3D" id="3.30.70.1450">
    <property type="entry name" value="Regulator of K+ conductance, C-terminal domain"/>
    <property type="match status" value="2"/>
</dbReference>
<keyword evidence="2" id="KW-0813">Transport</keyword>
<dbReference type="GO" id="GO:0006813">
    <property type="term" value="P:potassium ion transport"/>
    <property type="evidence" value="ECO:0007669"/>
    <property type="project" value="InterPro"/>
</dbReference>
<feature type="transmembrane region" description="Helical" evidence="7">
    <location>
        <begin position="95"/>
        <end position="118"/>
    </location>
</feature>
<dbReference type="OrthoDB" id="9809303at2"/>
<reference evidence="9 10" key="1">
    <citation type="submission" date="2009-10" db="EMBL/GenBank/DDBJ databases">
        <title>Complete sequence of Halothiobacillus neapolitanus c2.</title>
        <authorList>
            <consortium name="US DOE Joint Genome Institute"/>
            <person name="Lucas S."/>
            <person name="Copeland A."/>
            <person name="Lapidus A."/>
            <person name="Glavina del Rio T."/>
            <person name="Tice H."/>
            <person name="Bruce D."/>
            <person name="Goodwin L."/>
            <person name="Pitluck S."/>
            <person name="Davenport K."/>
            <person name="Brettin T."/>
            <person name="Detter J.C."/>
            <person name="Han C."/>
            <person name="Tapia R."/>
            <person name="Larimer F."/>
            <person name="Land M."/>
            <person name="Hauser L."/>
            <person name="Kyrpides N."/>
            <person name="Mikhailova N."/>
            <person name="Kerfeld C."/>
            <person name="Cannon G."/>
            <person name="Heinhort S."/>
        </authorList>
    </citation>
    <scope>NUCLEOTIDE SEQUENCE [LARGE SCALE GENOMIC DNA]</scope>
    <source>
        <strain evidence="10">ATCC 23641 / c2</strain>
    </source>
</reference>
<feature type="transmembrane region" description="Helical" evidence="7">
    <location>
        <begin position="379"/>
        <end position="399"/>
    </location>
</feature>
<dbReference type="Pfam" id="PF02080">
    <property type="entry name" value="TrkA_C"/>
    <property type="match status" value="2"/>
</dbReference>
<evidence type="ECO:0000256" key="6">
    <source>
        <dbReference type="ARBA" id="ARBA00023136"/>
    </source>
</evidence>
<dbReference type="STRING" id="555778.Hneap_1499"/>
<feature type="transmembrane region" description="Helical" evidence="7">
    <location>
        <begin position="167"/>
        <end position="190"/>
    </location>
</feature>
<dbReference type="AlphaFoldDB" id="D0L0V7"/>
<feature type="domain" description="RCK C-terminal" evidence="8">
    <location>
        <begin position="283"/>
        <end position="368"/>
    </location>
</feature>
<keyword evidence="3 7" id="KW-0812">Transmembrane</keyword>
<feature type="transmembrane region" description="Helical" evidence="7">
    <location>
        <begin position="7"/>
        <end position="24"/>
    </location>
</feature>
<feature type="transmembrane region" description="Helical" evidence="7">
    <location>
        <begin position="461"/>
        <end position="485"/>
    </location>
</feature>
<evidence type="ECO:0000256" key="7">
    <source>
        <dbReference type="SAM" id="Phobius"/>
    </source>
</evidence>
<keyword evidence="6 7" id="KW-0472">Membrane</keyword>